<evidence type="ECO:0000256" key="1">
    <source>
        <dbReference type="ARBA" id="ARBA00023015"/>
    </source>
</evidence>
<dbReference type="Pfam" id="PF13545">
    <property type="entry name" value="HTH_Crp_2"/>
    <property type="match status" value="1"/>
</dbReference>
<dbReference type="InterPro" id="IPR036390">
    <property type="entry name" value="WH_DNA-bd_sf"/>
</dbReference>
<comment type="caution">
    <text evidence="5">The sequence shown here is derived from an EMBL/GenBank/DDBJ whole genome shotgun (WGS) entry which is preliminary data.</text>
</comment>
<dbReference type="InterPro" id="IPR000595">
    <property type="entry name" value="cNMP-bd_dom"/>
</dbReference>
<dbReference type="AlphaFoldDB" id="A0A4R6WXI1"/>
<evidence type="ECO:0000313" key="5">
    <source>
        <dbReference type="EMBL" id="TDQ82305.1"/>
    </source>
</evidence>
<dbReference type="Pfam" id="PF00027">
    <property type="entry name" value="cNMP_binding"/>
    <property type="match status" value="1"/>
</dbReference>
<dbReference type="SUPFAM" id="SSF46785">
    <property type="entry name" value="Winged helix' DNA-binding domain"/>
    <property type="match status" value="1"/>
</dbReference>
<dbReference type="CDD" id="cd00038">
    <property type="entry name" value="CAP_ED"/>
    <property type="match status" value="1"/>
</dbReference>
<dbReference type="OrthoDB" id="3525895at2"/>
<dbReference type="GO" id="GO:0003700">
    <property type="term" value="F:DNA-binding transcription factor activity"/>
    <property type="evidence" value="ECO:0007669"/>
    <property type="project" value="TreeGrafter"/>
</dbReference>
<sequence length="215" mass="23724">MAPSTATDIEAFFSTLGDGRSPANYRPRSIIYRQGDPADAVYYIESGKVQLMVVSAHGKEGVIAMLSAGDFFGEGCLAGQPVYMASASAMAKSAIRRIDKRAMINALHRNSAMSEMFLGFLLSRNIQIEADLIDQLFNSSERRLARLLLLLANFGKEGKMEAVIPRINQDILAAKVGTTRSRINFFMNKFRKLGFIEYNGGLKVHTSLLNIIVHD</sequence>
<dbReference type="GO" id="GO:0003677">
    <property type="term" value="F:DNA binding"/>
    <property type="evidence" value="ECO:0007669"/>
    <property type="project" value="UniProtKB-KW"/>
</dbReference>
<dbReference type="InterPro" id="IPR050397">
    <property type="entry name" value="Env_Response_Regulators"/>
</dbReference>
<protein>
    <submittedName>
        <fullName evidence="5">CRP-like cAMP-binding protein</fullName>
    </submittedName>
</protein>
<evidence type="ECO:0000313" key="6">
    <source>
        <dbReference type="Proteomes" id="UP000295783"/>
    </source>
</evidence>
<keyword evidence="2" id="KW-0238">DNA-binding</keyword>
<dbReference type="InterPro" id="IPR014710">
    <property type="entry name" value="RmlC-like_jellyroll"/>
</dbReference>
<reference evidence="5 6" key="1">
    <citation type="submission" date="2019-03" db="EMBL/GenBank/DDBJ databases">
        <title>Genomic Encyclopedia of Type Strains, Phase III (KMG-III): the genomes of soil and plant-associated and newly described type strains.</title>
        <authorList>
            <person name="Whitman W."/>
        </authorList>
    </citation>
    <scope>NUCLEOTIDE SEQUENCE [LARGE SCALE GENOMIC DNA]</scope>
    <source>
        <strain evidence="5 6">CGMCC 1.7660</strain>
    </source>
</reference>
<dbReference type="Gene3D" id="2.60.120.10">
    <property type="entry name" value="Jelly Rolls"/>
    <property type="match status" value="1"/>
</dbReference>
<dbReference type="PROSITE" id="PS50042">
    <property type="entry name" value="CNMP_BINDING_3"/>
    <property type="match status" value="1"/>
</dbReference>
<dbReference type="SMART" id="SM00100">
    <property type="entry name" value="cNMP"/>
    <property type="match status" value="1"/>
</dbReference>
<dbReference type="InterPro" id="IPR012318">
    <property type="entry name" value="HTH_CRP"/>
</dbReference>
<proteinExistence type="predicted"/>
<evidence type="ECO:0000256" key="3">
    <source>
        <dbReference type="ARBA" id="ARBA00023163"/>
    </source>
</evidence>
<keyword evidence="1" id="KW-0805">Transcription regulation</keyword>
<dbReference type="EMBL" id="SNYW01000008">
    <property type="protein sequence ID" value="TDQ82305.1"/>
    <property type="molecule type" value="Genomic_DNA"/>
</dbReference>
<dbReference type="Proteomes" id="UP000295783">
    <property type="component" value="Unassembled WGS sequence"/>
</dbReference>
<keyword evidence="6" id="KW-1185">Reference proteome</keyword>
<dbReference type="SUPFAM" id="SSF51206">
    <property type="entry name" value="cAMP-binding domain-like"/>
    <property type="match status" value="1"/>
</dbReference>
<dbReference type="GO" id="GO:0005829">
    <property type="term" value="C:cytosol"/>
    <property type="evidence" value="ECO:0007669"/>
    <property type="project" value="TreeGrafter"/>
</dbReference>
<evidence type="ECO:0000259" key="4">
    <source>
        <dbReference type="PROSITE" id="PS50042"/>
    </source>
</evidence>
<gene>
    <name evidence="5" type="ORF">A8950_2127</name>
</gene>
<organism evidence="5 6">
    <name type="scientific">Dongia mobilis</name>
    <dbReference type="NCBI Taxonomy" id="578943"/>
    <lineage>
        <taxon>Bacteria</taxon>
        <taxon>Pseudomonadati</taxon>
        <taxon>Pseudomonadota</taxon>
        <taxon>Alphaproteobacteria</taxon>
        <taxon>Rhodospirillales</taxon>
        <taxon>Dongiaceae</taxon>
        <taxon>Dongia</taxon>
    </lineage>
</organism>
<name>A0A4R6WXI1_9PROT</name>
<dbReference type="InterPro" id="IPR018490">
    <property type="entry name" value="cNMP-bd_dom_sf"/>
</dbReference>
<keyword evidence="3" id="KW-0804">Transcription</keyword>
<evidence type="ECO:0000256" key="2">
    <source>
        <dbReference type="ARBA" id="ARBA00023125"/>
    </source>
</evidence>
<feature type="domain" description="Cyclic nucleotide-binding" evidence="4">
    <location>
        <begin position="16"/>
        <end position="124"/>
    </location>
</feature>
<dbReference type="PANTHER" id="PTHR24567:SF68">
    <property type="entry name" value="DNA-BINDING TRANSCRIPTIONAL DUAL REGULATOR CRP"/>
    <property type="match status" value="1"/>
</dbReference>
<accession>A0A4R6WXI1</accession>
<dbReference type="PANTHER" id="PTHR24567">
    <property type="entry name" value="CRP FAMILY TRANSCRIPTIONAL REGULATORY PROTEIN"/>
    <property type="match status" value="1"/>
</dbReference>